<dbReference type="Proteomes" id="UP001174677">
    <property type="component" value="Chromosome 12"/>
</dbReference>
<feature type="region of interest" description="Disordered" evidence="1">
    <location>
        <begin position="1"/>
        <end position="57"/>
    </location>
</feature>
<dbReference type="PANTHER" id="PTHR33067:SF31">
    <property type="entry name" value="RNA-DIRECTED DNA POLYMERASE"/>
    <property type="match status" value="1"/>
</dbReference>
<evidence type="ECO:0000313" key="2">
    <source>
        <dbReference type="EMBL" id="KAJ9167519.1"/>
    </source>
</evidence>
<feature type="compositionally biased region" description="Low complexity" evidence="1">
    <location>
        <begin position="1"/>
        <end position="17"/>
    </location>
</feature>
<accession>A0ABQ9LHS4</accession>
<gene>
    <name evidence="2" type="ORF">P3X46_022165</name>
</gene>
<dbReference type="InterPro" id="IPR021109">
    <property type="entry name" value="Peptidase_aspartic_dom_sf"/>
</dbReference>
<sequence length="377" mass="42994">MLENQIAQQASSSSKAIGKLPIQSEMNPREHCKEEQAKKDHEEEARKTKKLPEPSLSPMPSYAKFLKEILSKKRKLEDYGTVALTEECSAILQNKLPPKLQDPGSFSIPCLIGDNKIHKALCDLGASISIKELTPTTISLQLADRSVKYPIGILENISIKVGKFFILVDFVVLKMEEDIEIPIILGRPFLATTRAIIVKEREHVKNGRLTLKVGEEEVEFNLFDTMKHKFEPNEYFKVDTIDEHVEKEFHKTHPKDPHEACIVELKPLPSSLRYAFLDSNSKYPVIINASLSKLEEEKLLRELRIHSKAIGYKIEDLKGINPSICIHRIPMEENNSFKFLFTQKTKKRQHSLAPMVHLHIGECLLVFVMPLLPFKDA</sequence>
<dbReference type="CDD" id="cd00303">
    <property type="entry name" value="retropepsin_like"/>
    <property type="match status" value="1"/>
</dbReference>
<dbReference type="PANTHER" id="PTHR33067">
    <property type="entry name" value="RNA-DIRECTED DNA POLYMERASE-RELATED"/>
    <property type="match status" value="1"/>
</dbReference>
<organism evidence="2 3">
    <name type="scientific">Hevea brasiliensis</name>
    <name type="common">Para rubber tree</name>
    <name type="synonym">Siphonia brasiliensis</name>
    <dbReference type="NCBI Taxonomy" id="3981"/>
    <lineage>
        <taxon>Eukaryota</taxon>
        <taxon>Viridiplantae</taxon>
        <taxon>Streptophyta</taxon>
        <taxon>Embryophyta</taxon>
        <taxon>Tracheophyta</taxon>
        <taxon>Spermatophyta</taxon>
        <taxon>Magnoliopsida</taxon>
        <taxon>eudicotyledons</taxon>
        <taxon>Gunneridae</taxon>
        <taxon>Pentapetalae</taxon>
        <taxon>rosids</taxon>
        <taxon>fabids</taxon>
        <taxon>Malpighiales</taxon>
        <taxon>Euphorbiaceae</taxon>
        <taxon>Crotonoideae</taxon>
        <taxon>Micrandreae</taxon>
        <taxon>Hevea</taxon>
    </lineage>
</organism>
<dbReference type="Gene3D" id="2.40.70.10">
    <property type="entry name" value="Acid Proteases"/>
    <property type="match status" value="1"/>
</dbReference>
<keyword evidence="3" id="KW-1185">Reference proteome</keyword>
<evidence type="ECO:0000313" key="3">
    <source>
        <dbReference type="Proteomes" id="UP001174677"/>
    </source>
</evidence>
<feature type="compositionally biased region" description="Basic and acidic residues" evidence="1">
    <location>
        <begin position="27"/>
        <end position="52"/>
    </location>
</feature>
<protein>
    <recommendedName>
        <fullName evidence="4">Aspartic peptidase DDI1-type domain-containing protein</fullName>
    </recommendedName>
</protein>
<comment type="caution">
    <text evidence="2">The sequence shown here is derived from an EMBL/GenBank/DDBJ whole genome shotgun (WGS) entry which is preliminary data.</text>
</comment>
<dbReference type="EMBL" id="JARPOI010000012">
    <property type="protein sequence ID" value="KAJ9167519.1"/>
    <property type="molecule type" value="Genomic_DNA"/>
</dbReference>
<reference evidence="2 3" key="1">
    <citation type="journal article" date="2023" name="Plant Biotechnol. J.">
        <title>Chromosome-level wild Hevea brasiliensis genome provides new tools for genomic-assisted breeding and valuable loci to elevate rubber yield.</title>
        <authorList>
            <person name="Cheng H."/>
            <person name="Song X."/>
            <person name="Hu Y."/>
            <person name="Wu T."/>
            <person name="Yang Q."/>
            <person name="An Z."/>
            <person name="Feng S."/>
            <person name="Deng Z."/>
            <person name="Wu W."/>
            <person name="Zeng X."/>
            <person name="Tu M."/>
            <person name="Wang X."/>
            <person name="Huang H."/>
        </authorList>
    </citation>
    <scope>NUCLEOTIDE SEQUENCE [LARGE SCALE GENOMIC DNA]</scope>
    <source>
        <strain evidence="2">MT/VB/25A 57/8</strain>
    </source>
</reference>
<evidence type="ECO:0000256" key="1">
    <source>
        <dbReference type="SAM" id="MobiDB-lite"/>
    </source>
</evidence>
<proteinExistence type="predicted"/>
<name>A0ABQ9LHS4_HEVBR</name>
<evidence type="ECO:0008006" key="4">
    <source>
        <dbReference type="Google" id="ProtNLM"/>
    </source>
</evidence>